<dbReference type="AlphaFoldDB" id="A0A0F9NMV2"/>
<organism evidence="1">
    <name type="scientific">marine sediment metagenome</name>
    <dbReference type="NCBI Taxonomy" id="412755"/>
    <lineage>
        <taxon>unclassified sequences</taxon>
        <taxon>metagenomes</taxon>
        <taxon>ecological metagenomes</taxon>
    </lineage>
</organism>
<evidence type="ECO:0000313" key="1">
    <source>
        <dbReference type="EMBL" id="KKN19209.1"/>
    </source>
</evidence>
<dbReference type="EMBL" id="LAZR01003356">
    <property type="protein sequence ID" value="KKN19209.1"/>
    <property type="molecule type" value="Genomic_DNA"/>
</dbReference>
<protein>
    <submittedName>
        <fullName evidence="1">Uncharacterized protein</fullName>
    </submittedName>
</protein>
<proteinExistence type="predicted"/>
<name>A0A0F9NMV2_9ZZZZ</name>
<comment type="caution">
    <text evidence="1">The sequence shown here is derived from an EMBL/GenBank/DDBJ whole genome shotgun (WGS) entry which is preliminary data.</text>
</comment>
<gene>
    <name evidence="1" type="ORF">LCGC14_0948050</name>
</gene>
<reference evidence="1" key="1">
    <citation type="journal article" date="2015" name="Nature">
        <title>Complex archaea that bridge the gap between prokaryotes and eukaryotes.</title>
        <authorList>
            <person name="Spang A."/>
            <person name="Saw J.H."/>
            <person name="Jorgensen S.L."/>
            <person name="Zaremba-Niedzwiedzka K."/>
            <person name="Martijn J."/>
            <person name="Lind A.E."/>
            <person name="van Eijk R."/>
            <person name="Schleper C."/>
            <person name="Guy L."/>
            <person name="Ettema T.J."/>
        </authorList>
    </citation>
    <scope>NUCLEOTIDE SEQUENCE</scope>
</reference>
<accession>A0A0F9NMV2</accession>
<sequence>MIRLMDSVVADWGYYHWVCDGETVRQVIVHLFNGMTFIMDERDFLAVTDIEAM</sequence>